<reference evidence="1 2" key="1">
    <citation type="submission" date="2020-02" db="EMBL/GenBank/DDBJ databases">
        <title>Whole-genome analyses of novel actinobacteria.</title>
        <authorList>
            <person name="Sahin N."/>
            <person name="Gencbay T."/>
        </authorList>
    </citation>
    <scope>NUCLEOTIDE SEQUENCE [LARGE SCALE GENOMIC DNA]</scope>
    <source>
        <strain evidence="1 2">HC44</strain>
    </source>
</reference>
<dbReference type="AlphaFoldDB" id="A0A6G4VLR3"/>
<organism evidence="1 2">
    <name type="scientific">Streptomyces scabichelini</name>
    <dbReference type="NCBI Taxonomy" id="2711217"/>
    <lineage>
        <taxon>Bacteria</taxon>
        <taxon>Bacillati</taxon>
        <taxon>Actinomycetota</taxon>
        <taxon>Actinomycetes</taxon>
        <taxon>Kitasatosporales</taxon>
        <taxon>Streptomycetaceae</taxon>
        <taxon>Streptomyces</taxon>
    </lineage>
</organism>
<protein>
    <submittedName>
        <fullName evidence="1">Uncharacterized protein</fullName>
    </submittedName>
</protein>
<comment type="caution">
    <text evidence="1">The sequence shown here is derived from an EMBL/GenBank/DDBJ whole genome shotgun (WGS) entry which is preliminary data.</text>
</comment>
<keyword evidence="2" id="KW-1185">Reference proteome</keyword>
<evidence type="ECO:0000313" key="2">
    <source>
        <dbReference type="Proteomes" id="UP000472335"/>
    </source>
</evidence>
<proteinExistence type="predicted"/>
<dbReference type="EMBL" id="JAAKZY010000292">
    <property type="protein sequence ID" value="NGO14795.1"/>
    <property type="molecule type" value="Genomic_DNA"/>
</dbReference>
<evidence type="ECO:0000313" key="1">
    <source>
        <dbReference type="EMBL" id="NGO14795.1"/>
    </source>
</evidence>
<gene>
    <name evidence="1" type="ORF">G5C60_46215</name>
</gene>
<name>A0A6G4VLR3_9ACTN</name>
<dbReference type="RefSeq" id="WP_165269522.1">
    <property type="nucleotide sequence ID" value="NZ_JAAKZY010000292.1"/>
</dbReference>
<dbReference type="Proteomes" id="UP000472335">
    <property type="component" value="Unassembled WGS sequence"/>
</dbReference>
<accession>A0A6G4VLR3</accession>
<sequence>MTVAVHLGLLTLTAKNGSAHGVERVICVGKRAGHSWETWLRGCPACSEDEGRNDPHPPR</sequence>